<name>A0A317FAC7_9PROT</name>
<dbReference type="Gene3D" id="3.90.226.10">
    <property type="entry name" value="2-enoyl-CoA Hydratase, Chain A, domain 1"/>
    <property type="match status" value="1"/>
</dbReference>
<dbReference type="OrthoDB" id="9790967at2"/>
<dbReference type="SUPFAM" id="SSF52096">
    <property type="entry name" value="ClpP/crotonase"/>
    <property type="match status" value="1"/>
</dbReference>
<feature type="region of interest" description="Disordered" evidence="2">
    <location>
        <begin position="256"/>
        <end position="277"/>
    </location>
</feature>
<dbReference type="EMBL" id="QGNA01000006">
    <property type="protein sequence ID" value="PWS34536.1"/>
    <property type="molecule type" value="Genomic_DNA"/>
</dbReference>
<sequence>MSKLSSPYDPAQAPKDLKYVRYEKKGNVAYVIINRPEVRNALHSWAYIELRQCWRDIGLDPDIYVGIVSGEGQAFCAGRDVKFLAEHWASGTRTPHEDPNSPHYHWGGGGQPKDVNLEKPLIAALNGFAVGVGLNIVLQCQLRVMAEDAWIGDQHTNVGRYGAPHELYTALPRATAAYLSLCNGRLTAQECLTQGIVNKVVPQDQVMAAAEEMAEMVCRSSPLAVQAIIRTYNMVAAFPPSLVTYARDLDQRIAETEDGEEGARAFREKRRPAWKLR</sequence>
<dbReference type="CDD" id="cd06558">
    <property type="entry name" value="crotonase-like"/>
    <property type="match status" value="1"/>
</dbReference>
<proteinExistence type="inferred from homology"/>
<dbReference type="Gene3D" id="1.10.12.10">
    <property type="entry name" value="Lyase 2-enoyl-coa Hydratase, Chain A, domain 2"/>
    <property type="match status" value="1"/>
</dbReference>
<dbReference type="InterPro" id="IPR029045">
    <property type="entry name" value="ClpP/crotonase-like_dom_sf"/>
</dbReference>
<comment type="similarity">
    <text evidence="1">Belongs to the enoyl-CoA hydratase/isomerase family.</text>
</comment>
<dbReference type="InterPro" id="IPR014748">
    <property type="entry name" value="Enoyl-CoA_hydra_C"/>
</dbReference>
<organism evidence="3 4">
    <name type="scientific">Falsiroseomonas bella</name>
    <dbReference type="NCBI Taxonomy" id="2184016"/>
    <lineage>
        <taxon>Bacteria</taxon>
        <taxon>Pseudomonadati</taxon>
        <taxon>Pseudomonadota</taxon>
        <taxon>Alphaproteobacteria</taxon>
        <taxon>Acetobacterales</taxon>
        <taxon>Roseomonadaceae</taxon>
        <taxon>Falsiroseomonas</taxon>
    </lineage>
</organism>
<reference evidence="4" key="1">
    <citation type="submission" date="2018-05" db="EMBL/GenBank/DDBJ databases">
        <authorList>
            <person name="Du Z."/>
            <person name="Wang X."/>
        </authorList>
    </citation>
    <scope>NUCLEOTIDE SEQUENCE [LARGE SCALE GENOMIC DNA]</scope>
    <source>
        <strain evidence="4">CQN31</strain>
    </source>
</reference>
<evidence type="ECO:0000256" key="1">
    <source>
        <dbReference type="ARBA" id="ARBA00005254"/>
    </source>
</evidence>
<dbReference type="Pfam" id="PF00378">
    <property type="entry name" value="ECH_1"/>
    <property type="match status" value="1"/>
</dbReference>
<evidence type="ECO:0000256" key="2">
    <source>
        <dbReference type="SAM" id="MobiDB-lite"/>
    </source>
</evidence>
<accession>A0A317FAC7</accession>
<dbReference type="PANTHER" id="PTHR43802:SF1">
    <property type="entry name" value="IP11341P-RELATED"/>
    <property type="match status" value="1"/>
</dbReference>
<dbReference type="Proteomes" id="UP000245765">
    <property type="component" value="Unassembled WGS sequence"/>
</dbReference>
<dbReference type="GO" id="GO:0003824">
    <property type="term" value="F:catalytic activity"/>
    <property type="evidence" value="ECO:0007669"/>
    <property type="project" value="UniProtKB-ARBA"/>
</dbReference>
<feature type="compositionally biased region" description="Basic and acidic residues" evidence="2">
    <location>
        <begin position="256"/>
        <end position="266"/>
    </location>
</feature>
<dbReference type="AlphaFoldDB" id="A0A317FAC7"/>
<dbReference type="RefSeq" id="WP_109872987.1">
    <property type="nucleotide sequence ID" value="NZ_QGNA01000006.1"/>
</dbReference>
<evidence type="ECO:0000313" key="4">
    <source>
        <dbReference type="Proteomes" id="UP000245765"/>
    </source>
</evidence>
<evidence type="ECO:0000313" key="3">
    <source>
        <dbReference type="EMBL" id="PWS34536.1"/>
    </source>
</evidence>
<protein>
    <recommendedName>
        <fullName evidence="5">Enoyl-CoA hydratase</fullName>
    </recommendedName>
</protein>
<dbReference type="InterPro" id="IPR001753">
    <property type="entry name" value="Enoyl-CoA_hydra/iso"/>
</dbReference>
<evidence type="ECO:0008006" key="5">
    <source>
        <dbReference type="Google" id="ProtNLM"/>
    </source>
</evidence>
<comment type="caution">
    <text evidence="3">The sequence shown here is derived from an EMBL/GenBank/DDBJ whole genome shotgun (WGS) entry which is preliminary data.</text>
</comment>
<keyword evidence="4" id="KW-1185">Reference proteome</keyword>
<dbReference type="PANTHER" id="PTHR43802">
    <property type="entry name" value="ENOYL-COA HYDRATASE"/>
    <property type="match status" value="1"/>
</dbReference>
<gene>
    <name evidence="3" type="ORF">DFH01_23615</name>
</gene>
<feature type="compositionally biased region" description="Basic residues" evidence="2">
    <location>
        <begin position="267"/>
        <end position="277"/>
    </location>
</feature>